<dbReference type="EMBL" id="HBIH01041993">
    <property type="protein sequence ID" value="CAE0336214.1"/>
    <property type="molecule type" value="Transcribed_RNA"/>
</dbReference>
<proteinExistence type="predicted"/>
<keyword evidence="1" id="KW-1133">Transmembrane helix</keyword>
<keyword evidence="1" id="KW-0472">Membrane</keyword>
<reference evidence="2" key="1">
    <citation type="submission" date="2021-01" db="EMBL/GenBank/DDBJ databases">
        <authorList>
            <person name="Corre E."/>
            <person name="Pelletier E."/>
            <person name="Niang G."/>
            <person name="Scheremetjew M."/>
            <person name="Finn R."/>
            <person name="Kale V."/>
            <person name="Holt S."/>
            <person name="Cochrane G."/>
            <person name="Meng A."/>
            <person name="Brown T."/>
            <person name="Cohen L."/>
        </authorList>
    </citation>
    <scope>NUCLEOTIDE SEQUENCE</scope>
    <source>
        <strain evidence="2">S3</strain>
    </source>
</reference>
<gene>
    <name evidence="2" type="ORF">SINC0208_LOCUS16853</name>
</gene>
<protein>
    <submittedName>
        <fullName evidence="2">Uncharacterized protein</fullName>
    </submittedName>
</protein>
<name>A0A7S3N491_9SPIT</name>
<keyword evidence="1" id="KW-0812">Transmembrane</keyword>
<accession>A0A7S3N491</accession>
<sequence length="227" mass="25676">MFLLLRRRLDRLRHLLSHLLLLLDRLLLHGHLLHLLFLHFLHLHLVCVFVFSILFHAHLRHGLITSHVLAGVTPLLRHHHHSSRSHSFLAGVGAAGQLLDLLLILLVGVPVSVEVLFLEHGLLVEEALGESVVLLLDSFRFSFPNHHVQTGRAFHVHGLVSVLLSRRGSYGTPLARADFNQLVEEDLVVLINGDVALVSEEFFGLLPVFSVLLQHRTDFFSFTHRLC</sequence>
<dbReference type="AlphaFoldDB" id="A0A7S3N491"/>
<evidence type="ECO:0000256" key="1">
    <source>
        <dbReference type="SAM" id="Phobius"/>
    </source>
</evidence>
<feature type="transmembrane region" description="Helical" evidence="1">
    <location>
        <begin position="34"/>
        <end position="55"/>
    </location>
</feature>
<feature type="transmembrane region" description="Helical" evidence="1">
    <location>
        <begin position="87"/>
        <end position="109"/>
    </location>
</feature>
<organism evidence="2">
    <name type="scientific">Strombidium inclinatum</name>
    <dbReference type="NCBI Taxonomy" id="197538"/>
    <lineage>
        <taxon>Eukaryota</taxon>
        <taxon>Sar</taxon>
        <taxon>Alveolata</taxon>
        <taxon>Ciliophora</taxon>
        <taxon>Intramacronucleata</taxon>
        <taxon>Spirotrichea</taxon>
        <taxon>Oligotrichia</taxon>
        <taxon>Strombidiidae</taxon>
        <taxon>Strombidium</taxon>
    </lineage>
</organism>
<evidence type="ECO:0000313" key="2">
    <source>
        <dbReference type="EMBL" id="CAE0336214.1"/>
    </source>
</evidence>